<dbReference type="RefSeq" id="WP_206581116.1">
    <property type="nucleotide sequence ID" value="NZ_JAFJZZ010000001.1"/>
</dbReference>
<feature type="transmembrane region" description="Helical" evidence="1">
    <location>
        <begin position="45"/>
        <end position="64"/>
    </location>
</feature>
<organism evidence="2 3">
    <name type="scientific">Clostridium aminobutyricum</name>
    <dbReference type="NCBI Taxonomy" id="33953"/>
    <lineage>
        <taxon>Bacteria</taxon>
        <taxon>Bacillati</taxon>
        <taxon>Bacillota</taxon>
        <taxon>Clostridia</taxon>
        <taxon>Eubacteriales</taxon>
        <taxon>Clostridiaceae</taxon>
        <taxon>Clostridium</taxon>
    </lineage>
</organism>
<keyword evidence="3" id="KW-1185">Reference proteome</keyword>
<evidence type="ECO:0000313" key="2">
    <source>
        <dbReference type="EMBL" id="MBN7772305.1"/>
    </source>
</evidence>
<reference evidence="2" key="1">
    <citation type="submission" date="2021-02" db="EMBL/GenBank/DDBJ databases">
        <title>Abyssanaerobacter marinus gen.nov., sp., nov, anaerobic bacterium isolated from the Onnuri vent field of Indian Ocean and suggestion of Mogibacteriaceae fam. nov., and proposal of reclassification of ambiguous this family's genus member.</title>
        <authorList>
            <person name="Kim Y.J."/>
            <person name="Yang J.-A."/>
        </authorList>
    </citation>
    <scope>NUCLEOTIDE SEQUENCE</scope>
    <source>
        <strain evidence="2">DSM 2634</strain>
    </source>
</reference>
<evidence type="ECO:0000256" key="1">
    <source>
        <dbReference type="SAM" id="Phobius"/>
    </source>
</evidence>
<comment type="caution">
    <text evidence="2">The sequence shown here is derived from an EMBL/GenBank/DDBJ whole genome shotgun (WGS) entry which is preliminary data.</text>
</comment>
<keyword evidence="1" id="KW-0472">Membrane</keyword>
<dbReference type="Proteomes" id="UP000664545">
    <property type="component" value="Unassembled WGS sequence"/>
</dbReference>
<protein>
    <submittedName>
        <fullName evidence="2">Uncharacterized protein</fullName>
    </submittedName>
</protein>
<keyword evidence="1" id="KW-1133">Transmembrane helix</keyword>
<name>A0A939D722_CLOAM</name>
<accession>A0A939D722</accession>
<dbReference type="AlphaFoldDB" id="A0A939D722"/>
<feature type="transmembrane region" description="Helical" evidence="1">
    <location>
        <begin position="70"/>
        <end position="90"/>
    </location>
</feature>
<sequence length="91" mass="10636">MKKQMPTWNEKSTYEKSLLVVSLILSVPAVLFFILYLTGRWQGGMNIVQPLLGLMMFVQALQFWKYNRLVSIFSLFAAFFTLIALMIVYLY</sequence>
<keyword evidence="1" id="KW-0812">Transmembrane</keyword>
<gene>
    <name evidence="2" type="ORF">JYB65_02925</name>
</gene>
<dbReference type="EMBL" id="JAFJZZ010000001">
    <property type="protein sequence ID" value="MBN7772305.1"/>
    <property type="molecule type" value="Genomic_DNA"/>
</dbReference>
<proteinExistence type="predicted"/>
<feature type="transmembrane region" description="Helical" evidence="1">
    <location>
        <begin position="20"/>
        <end position="38"/>
    </location>
</feature>
<evidence type="ECO:0000313" key="3">
    <source>
        <dbReference type="Proteomes" id="UP000664545"/>
    </source>
</evidence>